<reference evidence="2 3" key="1">
    <citation type="submission" date="2019-11" db="EMBL/GenBank/DDBJ databases">
        <title>Whole genome sequence of Oryza granulata.</title>
        <authorList>
            <person name="Li W."/>
        </authorList>
    </citation>
    <scope>NUCLEOTIDE SEQUENCE [LARGE SCALE GENOMIC DNA]</scope>
    <source>
        <strain evidence="3">cv. Menghai</strain>
        <tissue evidence="2">Leaf</tissue>
    </source>
</reference>
<feature type="region of interest" description="Disordered" evidence="1">
    <location>
        <begin position="41"/>
        <end position="74"/>
    </location>
</feature>
<dbReference type="PANTHER" id="PTHR34685">
    <property type="entry name" value="RED CHLOROPHYLL CATABOLITE REDUCTASE, CHLOROPLASTIC"/>
    <property type="match status" value="1"/>
</dbReference>
<organism evidence="2 3">
    <name type="scientific">Oryza meyeriana var. granulata</name>
    <dbReference type="NCBI Taxonomy" id="110450"/>
    <lineage>
        <taxon>Eukaryota</taxon>
        <taxon>Viridiplantae</taxon>
        <taxon>Streptophyta</taxon>
        <taxon>Embryophyta</taxon>
        <taxon>Tracheophyta</taxon>
        <taxon>Spermatophyta</taxon>
        <taxon>Magnoliopsida</taxon>
        <taxon>Liliopsida</taxon>
        <taxon>Poales</taxon>
        <taxon>Poaceae</taxon>
        <taxon>BOP clade</taxon>
        <taxon>Oryzoideae</taxon>
        <taxon>Oryzeae</taxon>
        <taxon>Oryzinae</taxon>
        <taxon>Oryza</taxon>
        <taxon>Oryza meyeriana</taxon>
    </lineage>
</organism>
<sequence length="151" mass="15847">MLRLEHHLRSPPATSPSPSRPSAVSFPTLPRRSAVRLARRAAAPSFRAETSTSAIVRASSAPRAASASSEPSTMESEVVVAHREVARALASQAEVRLDAWLLPSAVPADAAEFRNGTGNAVGSLDVHRAAPGSTESRKGRRKGTKSSKNSS</sequence>
<proteinExistence type="predicted"/>
<evidence type="ECO:0000313" key="2">
    <source>
        <dbReference type="EMBL" id="KAF0897245.1"/>
    </source>
</evidence>
<dbReference type="GO" id="GO:0051743">
    <property type="term" value="F:red chlorophyll catabolite reductase activity"/>
    <property type="evidence" value="ECO:0007669"/>
    <property type="project" value="InterPro"/>
</dbReference>
<dbReference type="Gene3D" id="3.40.1500.20">
    <property type="match status" value="1"/>
</dbReference>
<dbReference type="EMBL" id="SPHZ02000010">
    <property type="protein sequence ID" value="KAF0897245.1"/>
    <property type="molecule type" value="Genomic_DNA"/>
</dbReference>
<dbReference type="GO" id="GO:0009507">
    <property type="term" value="C:chloroplast"/>
    <property type="evidence" value="ECO:0007669"/>
    <property type="project" value="TreeGrafter"/>
</dbReference>
<dbReference type="PANTHER" id="PTHR34685:SF2">
    <property type="entry name" value="RED CHLOROPHYLL CATABOLITE REDUCTASE, CHLOROPLASTIC"/>
    <property type="match status" value="1"/>
</dbReference>
<protein>
    <submittedName>
        <fullName evidence="2">Uncharacterized protein</fullName>
    </submittedName>
</protein>
<dbReference type="Pfam" id="PF06405">
    <property type="entry name" value="RCC_reductase"/>
    <property type="match status" value="1"/>
</dbReference>
<feature type="region of interest" description="Disordered" evidence="1">
    <location>
        <begin position="114"/>
        <end position="151"/>
    </location>
</feature>
<feature type="compositionally biased region" description="Low complexity" evidence="1">
    <location>
        <begin position="53"/>
        <end position="72"/>
    </location>
</feature>
<dbReference type="Proteomes" id="UP000479710">
    <property type="component" value="Unassembled WGS sequence"/>
</dbReference>
<keyword evidence="3" id="KW-1185">Reference proteome</keyword>
<dbReference type="InterPro" id="IPR009439">
    <property type="entry name" value="RCC_reductase"/>
</dbReference>
<feature type="compositionally biased region" description="Low complexity" evidence="1">
    <location>
        <begin position="20"/>
        <end position="29"/>
    </location>
</feature>
<name>A0A6G1C9C0_9ORYZ</name>
<comment type="caution">
    <text evidence="2">The sequence shown here is derived from an EMBL/GenBank/DDBJ whole genome shotgun (WGS) entry which is preliminary data.</text>
</comment>
<dbReference type="AlphaFoldDB" id="A0A6G1C9C0"/>
<evidence type="ECO:0000256" key="1">
    <source>
        <dbReference type="SAM" id="MobiDB-lite"/>
    </source>
</evidence>
<dbReference type="GO" id="GO:0015996">
    <property type="term" value="P:chlorophyll catabolic process"/>
    <property type="evidence" value="ECO:0007669"/>
    <property type="project" value="TreeGrafter"/>
</dbReference>
<gene>
    <name evidence="2" type="ORF">E2562_034714</name>
</gene>
<accession>A0A6G1C9C0</accession>
<feature type="region of interest" description="Disordered" evidence="1">
    <location>
        <begin position="1"/>
        <end position="29"/>
    </location>
</feature>
<evidence type="ECO:0000313" key="3">
    <source>
        <dbReference type="Proteomes" id="UP000479710"/>
    </source>
</evidence>